<comment type="caution">
    <text evidence="2">The sequence shown here is derived from an EMBL/GenBank/DDBJ whole genome shotgun (WGS) entry which is preliminary data.</text>
</comment>
<dbReference type="Proteomes" id="UP000823941">
    <property type="component" value="Chromosome 19"/>
</dbReference>
<dbReference type="CDD" id="cd21451">
    <property type="entry name" value="DLC-like_TCTEX1D"/>
    <property type="match status" value="1"/>
</dbReference>
<sequence>MSKNFKRISLLGHRHSRPKAAIALRTYQPTYRLEPKKKFDRDVVQRIVERILAEELHEVEYTEKAEKLIPDLCLTLADTIRTAVKEENYDRYRIIVAVTIGQRRQQGVQIFHSFLWDHERDSLASSNFENPHIFANAVVYGVYLD</sequence>
<dbReference type="InterPro" id="IPR038586">
    <property type="entry name" value="Tctex-1-like_sf"/>
</dbReference>
<organism evidence="2 3">
    <name type="scientific">Plutella xylostella</name>
    <name type="common">Diamondback moth</name>
    <name type="synonym">Plutella maculipennis</name>
    <dbReference type="NCBI Taxonomy" id="51655"/>
    <lineage>
        <taxon>Eukaryota</taxon>
        <taxon>Metazoa</taxon>
        <taxon>Ecdysozoa</taxon>
        <taxon>Arthropoda</taxon>
        <taxon>Hexapoda</taxon>
        <taxon>Insecta</taxon>
        <taxon>Pterygota</taxon>
        <taxon>Neoptera</taxon>
        <taxon>Endopterygota</taxon>
        <taxon>Lepidoptera</taxon>
        <taxon>Glossata</taxon>
        <taxon>Ditrysia</taxon>
        <taxon>Yponomeutoidea</taxon>
        <taxon>Plutellidae</taxon>
        <taxon>Plutella</taxon>
    </lineage>
</organism>
<reference evidence="2 3" key="1">
    <citation type="submission" date="2021-06" db="EMBL/GenBank/DDBJ databases">
        <title>A haploid diamondback moth (Plutella xylostella L.) genome assembly resolves 31 chromosomes and identifies a diamide resistance mutation.</title>
        <authorList>
            <person name="Ward C.M."/>
            <person name="Perry K.D."/>
            <person name="Baker G."/>
            <person name="Powis K."/>
            <person name="Heckel D.G."/>
            <person name="Baxter S.W."/>
        </authorList>
    </citation>
    <scope>NUCLEOTIDE SEQUENCE [LARGE SCALE GENOMIC DNA]</scope>
    <source>
        <strain evidence="2 3">LV</strain>
        <tissue evidence="2">Single pupa</tissue>
    </source>
</reference>
<evidence type="ECO:0000313" key="3">
    <source>
        <dbReference type="Proteomes" id="UP000823941"/>
    </source>
</evidence>
<dbReference type="Gene3D" id="3.30.1140.40">
    <property type="entry name" value="Tctex-1"/>
    <property type="match status" value="1"/>
</dbReference>
<name>A0ABQ7Q9F9_PLUXY</name>
<dbReference type="InterPro" id="IPR005334">
    <property type="entry name" value="Tctex-1-like"/>
</dbReference>
<dbReference type="Pfam" id="PF03645">
    <property type="entry name" value="Tctex-1"/>
    <property type="match status" value="1"/>
</dbReference>
<evidence type="ECO:0000313" key="2">
    <source>
        <dbReference type="EMBL" id="KAG7301380.1"/>
    </source>
</evidence>
<protein>
    <submittedName>
        <fullName evidence="2">Uncharacterized protein</fullName>
    </submittedName>
</protein>
<evidence type="ECO:0000256" key="1">
    <source>
        <dbReference type="ARBA" id="ARBA00005361"/>
    </source>
</evidence>
<dbReference type="PANTHER" id="PTHR21255:SF7">
    <property type="entry name" value="DYNEIN LIGHT CHAIN TCTEX-TYPE PROTEIN 2B"/>
    <property type="match status" value="1"/>
</dbReference>
<proteinExistence type="inferred from homology"/>
<gene>
    <name evidence="2" type="ORF">JYU34_014320</name>
</gene>
<comment type="similarity">
    <text evidence="1">Belongs to the dynein light chain Tctex-type family.</text>
</comment>
<accession>A0ABQ7Q9F9</accession>
<keyword evidence="3" id="KW-1185">Reference proteome</keyword>
<dbReference type="PANTHER" id="PTHR21255">
    <property type="entry name" value="T-COMPLEX-ASSOCIATED-TESTIS-EXPRESSED 1/ DYNEIN LIGHT CHAIN"/>
    <property type="match status" value="1"/>
</dbReference>
<dbReference type="EMBL" id="JAHIBW010000019">
    <property type="protein sequence ID" value="KAG7301380.1"/>
    <property type="molecule type" value="Genomic_DNA"/>
</dbReference>